<keyword evidence="2" id="KW-1185">Reference proteome</keyword>
<dbReference type="STRING" id="146817.SAMN04488502_101171"/>
<dbReference type="Pfam" id="PF06962">
    <property type="entry name" value="rRNA_methylase"/>
    <property type="match status" value="1"/>
</dbReference>
<dbReference type="EMBL" id="FNHB01000001">
    <property type="protein sequence ID" value="SDL54934.1"/>
    <property type="molecule type" value="Genomic_DNA"/>
</dbReference>
<keyword evidence="1" id="KW-0489">Methyltransferase</keyword>
<dbReference type="GO" id="GO:0032259">
    <property type="term" value="P:methylation"/>
    <property type="evidence" value="ECO:0007669"/>
    <property type="project" value="UniProtKB-KW"/>
</dbReference>
<dbReference type="Gene3D" id="3.40.50.150">
    <property type="entry name" value="Vaccinia Virus protein VP39"/>
    <property type="match status" value="1"/>
</dbReference>
<dbReference type="GO" id="GO:0008168">
    <property type="term" value="F:methyltransferase activity"/>
    <property type="evidence" value="ECO:0007669"/>
    <property type="project" value="UniProtKB-KW"/>
</dbReference>
<accession>A0A1G9KZG2</accession>
<protein>
    <submittedName>
        <fullName evidence="1">Putative rRNA methylase</fullName>
    </submittedName>
</protein>
<reference evidence="1 2" key="1">
    <citation type="submission" date="2016-10" db="EMBL/GenBank/DDBJ databases">
        <authorList>
            <person name="de Groot N.N."/>
        </authorList>
    </citation>
    <scope>NUCLEOTIDE SEQUENCE [LARGE SCALE GENOMIC DNA]</scope>
    <source>
        <strain evidence="1 2">DSM 1736</strain>
    </source>
</reference>
<dbReference type="SUPFAM" id="SSF53335">
    <property type="entry name" value="S-adenosyl-L-methionine-dependent methyltransferases"/>
    <property type="match status" value="1"/>
</dbReference>
<dbReference type="InterPro" id="IPR010719">
    <property type="entry name" value="MnmM_MeTrfase"/>
</dbReference>
<dbReference type="InterPro" id="IPR029063">
    <property type="entry name" value="SAM-dependent_MTases_sf"/>
</dbReference>
<evidence type="ECO:0000313" key="1">
    <source>
        <dbReference type="EMBL" id="SDL54934.1"/>
    </source>
</evidence>
<dbReference type="CDD" id="cd02440">
    <property type="entry name" value="AdoMet_MTases"/>
    <property type="match status" value="1"/>
</dbReference>
<sequence length="201" mass="21708">MKHCGLSYGGAIELQSFNAVSVAHQLTVLKLATARNIVDATAGNGRDTLFLAQNSGAQAMITAFDIQKTALNKTRQLLTEHRLMEKVRLIADSHANVARHVTEAVDLAVFNLGYLPGGSHEISTNADSTLAAVQQLIALLGAGGLISLIAYPGYPAGHAEHSVLQQYFLQLQPKIFTVSCWQMINHTGKAPVFYLIEKVRS</sequence>
<name>A0A1G9KZG2_9FIRM</name>
<organism evidence="1 2">
    <name type="scientific">Dendrosporobacter quercicolus</name>
    <dbReference type="NCBI Taxonomy" id="146817"/>
    <lineage>
        <taxon>Bacteria</taxon>
        <taxon>Bacillati</taxon>
        <taxon>Bacillota</taxon>
        <taxon>Negativicutes</taxon>
        <taxon>Selenomonadales</taxon>
        <taxon>Sporomusaceae</taxon>
        <taxon>Dendrosporobacter</taxon>
    </lineage>
</organism>
<gene>
    <name evidence="1" type="ORF">SAMN04488502_101171</name>
</gene>
<dbReference type="Proteomes" id="UP000214880">
    <property type="component" value="Unassembled WGS sequence"/>
</dbReference>
<dbReference type="PANTHER" id="PTHR35276:SF1">
    <property type="entry name" value="TRNA (MNM(5)S(2)U34)-METHYLTRANSFERASE, CHLOROPLASTIC"/>
    <property type="match status" value="1"/>
</dbReference>
<dbReference type="AlphaFoldDB" id="A0A1G9KZG2"/>
<dbReference type="RefSeq" id="WP_245697975.1">
    <property type="nucleotide sequence ID" value="NZ_FNHB01000001.1"/>
</dbReference>
<dbReference type="PANTHER" id="PTHR35276">
    <property type="entry name" value="S-ADENOSYL-L-METHIONINE-DEPENDENT METHYLTRANSFERASES SUPERFAMILY PROTEIN"/>
    <property type="match status" value="1"/>
</dbReference>
<evidence type="ECO:0000313" key="2">
    <source>
        <dbReference type="Proteomes" id="UP000214880"/>
    </source>
</evidence>
<keyword evidence="1" id="KW-0808">Transferase</keyword>
<proteinExistence type="predicted"/>